<dbReference type="OrthoDB" id="3784033at2"/>
<gene>
    <name evidence="2" type="ORF">ESP70_016650</name>
</gene>
<dbReference type="Proteomes" id="UP000380867">
    <property type="component" value="Unassembled WGS sequence"/>
</dbReference>
<dbReference type="AlphaFoldDB" id="A0A5M4FBY1"/>
<evidence type="ECO:0008006" key="4">
    <source>
        <dbReference type="Google" id="ProtNLM"/>
    </source>
</evidence>
<evidence type="ECO:0000256" key="1">
    <source>
        <dbReference type="SAM" id="SignalP"/>
    </source>
</evidence>
<keyword evidence="3" id="KW-1185">Reference proteome</keyword>
<dbReference type="EMBL" id="SDPQ02000003">
    <property type="protein sequence ID" value="KAA1395767.1"/>
    <property type="molecule type" value="Genomic_DNA"/>
</dbReference>
<comment type="caution">
    <text evidence="2">The sequence shown here is derived from an EMBL/GenBank/DDBJ whole genome shotgun (WGS) entry which is preliminary data.</text>
</comment>
<evidence type="ECO:0000313" key="2">
    <source>
        <dbReference type="EMBL" id="KAA1395767.1"/>
    </source>
</evidence>
<accession>A0A5M4FBY1</accession>
<sequence>MRRALVLLLLLPLTACGGSDGAGLSDVPKGVTFRVEQARQDLQNRHFQLQVVNKGAKPVTVSAARLTSTRLGKASTYEGPATIPAGATVNLTMSMAPAGCPTKKSGSGIDAAARVTYRVGEGQERTSVVKPKDHYGSVALFMKRDCAESTIGDLRVDDAFTVEGRGRDSVLKIGMTFTAKDDGGPVRLGPVDGTTLLKPAPGSNIDHELVAGSGAYRTTLEIIPNRCDIHVVAEDRTGATMPLHVDSTRSGKAFFFLRFTEPQKKQIFDFVARHCGFGVEEDPLNAP</sequence>
<feature type="signal peptide" evidence="1">
    <location>
        <begin position="1"/>
        <end position="17"/>
    </location>
</feature>
<evidence type="ECO:0000313" key="3">
    <source>
        <dbReference type="Proteomes" id="UP000380867"/>
    </source>
</evidence>
<protein>
    <recommendedName>
        <fullName evidence="4">DUF4232 domain-containing protein</fullName>
    </recommendedName>
</protein>
<proteinExistence type="predicted"/>
<organism evidence="2 3">
    <name type="scientific">Aeromicrobium ginsengisoli</name>
    <dbReference type="NCBI Taxonomy" id="363867"/>
    <lineage>
        <taxon>Bacteria</taxon>
        <taxon>Bacillati</taxon>
        <taxon>Actinomycetota</taxon>
        <taxon>Actinomycetes</taxon>
        <taxon>Propionibacteriales</taxon>
        <taxon>Nocardioidaceae</taxon>
        <taxon>Aeromicrobium</taxon>
    </lineage>
</organism>
<name>A0A5M4FBY1_9ACTN</name>
<keyword evidence="1" id="KW-0732">Signal</keyword>
<feature type="chain" id="PRO_5039049790" description="DUF4232 domain-containing protein" evidence="1">
    <location>
        <begin position="18"/>
        <end position="287"/>
    </location>
</feature>
<dbReference type="RefSeq" id="WP_149690418.1">
    <property type="nucleotide sequence ID" value="NZ_SDPQ02000003.1"/>
</dbReference>
<reference evidence="2" key="1">
    <citation type="submission" date="2019-09" db="EMBL/GenBank/DDBJ databases">
        <authorList>
            <person name="Li J."/>
        </authorList>
    </citation>
    <scope>NUCLEOTIDE SEQUENCE [LARGE SCALE GENOMIC DNA]</scope>
    <source>
        <strain evidence="2">JCM 14732</strain>
    </source>
</reference>